<dbReference type="EMBL" id="CP028923">
    <property type="protein sequence ID" value="QCK14063.1"/>
    <property type="molecule type" value="Genomic_DNA"/>
</dbReference>
<keyword evidence="1" id="KW-1133">Transmembrane helix</keyword>
<gene>
    <name evidence="2" type="ORF">DCC35_04520</name>
</gene>
<dbReference type="Pfam" id="PF12732">
    <property type="entry name" value="YtxH"/>
    <property type="match status" value="1"/>
</dbReference>
<dbReference type="Proteomes" id="UP000298616">
    <property type="component" value="Chromosome"/>
</dbReference>
<dbReference type="KEGG" id="fpf:DCC35_04520"/>
<evidence type="ECO:0000256" key="1">
    <source>
        <dbReference type="SAM" id="Phobius"/>
    </source>
</evidence>
<accession>A0A4D7JG37</accession>
<sequence>MKTSITGKFFTLVAGAAIGTTIGFLIAPGKGDETRRSLLYKAKILKANINALAGVKEVDSRNYAESNDPSDNQLLGV</sequence>
<evidence type="ECO:0008006" key="4">
    <source>
        <dbReference type="Google" id="ProtNLM"/>
    </source>
</evidence>
<keyword evidence="3" id="KW-1185">Reference proteome</keyword>
<dbReference type="OrthoDB" id="676025at2"/>
<organism evidence="2 3">
    <name type="scientific">Mangrovivirga cuniculi</name>
    <dbReference type="NCBI Taxonomy" id="2715131"/>
    <lineage>
        <taxon>Bacteria</taxon>
        <taxon>Pseudomonadati</taxon>
        <taxon>Bacteroidota</taxon>
        <taxon>Cytophagia</taxon>
        <taxon>Cytophagales</taxon>
        <taxon>Mangrovivirgaceae</taxon>
        <taxon>Mangrovivirga</taxon>
    </lineage>
</organism>
<name>A0A4D7JG37_9BACT</name>
<feature type="transmembrane region" description="Helical" evidence="1">
    <location>
        <begin position="6"/>
        <end position="27"/>
    </location>
</feature>
<keyword evidence="1" id="KW-0472">Membrane</keyword>
<protein>
    <recommendedName>
        <fullName evidence="4">YtxH-like protein</fullName>
    </recommendedName>
</protein>
<evidence type="ECO:0000313" key="2">
    <source>
        <dbReference type="EMBL" id="QCK14063.1"/>
    </source>
</evidence>
<proteinExistence type="predicted"/>
<dbReference type="InterPro" id="IPR024623">
    <property type="entry name" value="YtxH"/>
</dbReference>
<keyword evidence="1" id="KW-0812">Transmembrane</keyword>
<evidence type="ECO:0000313" key="3">
    <source>
        <dbReference type="Proteomes" id="UP000298616"/>
    </source>
</evidence>
<dbReference type="RefSeq" id="WP_137089657.1">
    <property type="nucleotide sequence ID" value="NZ_CP028923.1"/>
</dbReference>
<dbReference type="AlphaFoldDB" id="A0A4D7JG37"/>
<reference evidence="2 3" key="1">
    <citation type="submission" date="2018-04" db="EMBL/GenBank/DDBJ databases">
        <title>Complete genome uncultured novel isolate.</title>
        <authorList>
            <person name="Merlino G."/>
        </authorList>
    </citation>
    <scope>NUCLEOTIDE SEQUENCE [LARGE SCALE GENOMIC DNA]</scope>
    <source>
        <strain evidence="3">R1DC9</strain>
    </source>
</reference>